<dbReference type="InterPro" id="IPR036182">
    <property type="entry name" value="PCuAC_sf"/>
</dbReference>
<feature type="signal peptide" evidence="2">
    <location>
        <begin position="1"/>
        <end position="26"/>
    </location>
</feature>
<evidence type="ECO:0000313" key="4">
    <source>
        <dbReference type="Proteomes" id="UP000828924"/>
    </source>
</evidence>
<name>A0ABY3WZH2_9ACTN</name>
<dbReference type="SUPFAM" id="SSF110087">
    <property type="entry name" value="DR1885-like metal-binding protein"/>
    <property type="match status" value="1"/>
</dbReference>
<evidence type="ECO:0000256" key="1">
    <source>
        <dbReference type="SAM" id="MobiDB-lite"/>
    </source>
</evidence>
<feature type="chain" id="PRO_5047429243" evidence="2">
    <location>
        <begin position="27"/>
        <end position="235"/>
    </location>
</feature>
<feature type="region of interest" description="Disordered" evidence="1">
    <location>
        <begin position="167"/>
        <end position="235"/>
    </location>
</feature>
<dbReference type="Proteomes" id="UP000828924">
    <property type="component" value="Chromosome"/>
</dbReference>
<dbReference type="EMBL" id="CP071872">
    <property type="protein sequence ID" value="UNM15935.1"/>
    <property type="molecule type" value="Genomic_DNA"/>
</dbReference>
<dbReference type="PROSITE" id="PS51257">
    <property type="entry name" value="PROKAR_LIPOPROTEIN"/>
    <property type="match status" value="1"/>
</dbReference>
<gene>
    <name evidence="3" type="ORF">J4032_34675</name>
</gene>
<feature type="compositionally biased region" description="Low complexity" evidence="1">
    <location>
        <begin position="179"/>
        <end position="188"/>
    </location>
</feature>
<proteinExistence type="predicted"/>
<evidence type="ECO:0000256" key="2">
    <source>
        <dbReference type="SAM" id="SignalP"/>
    </source>
</evidence>
<reference evidence="3 4" key="1">
    <citation type="submission" date="2021-03" db="EMBL/GenBank/DDBJ databases">
        <title>Complete genome of Streptomyces formicae strain 1H-GS9 (DSM 100524).</title>
        <authorList>
            <person name="Atanasov K.E."/>
            <person name="Altabella T."/>
            <person name="Ferrer A."/>
        </authorList>
    </citation>
    <scope>NUCLEOTIDE SEQUENCE [LARGE SCALE GENOMIC DNA]</scope>
    <source>
        <strain evidence="3 4">1H-GS9</strain>
    </source>
</reference>
<accession>A0ABY3WZH2</accession>
<organism evidence="3 4">
    <name type="scientific">Streptomyces formicae</name>
    <dbReference type="NCBI Taxonomy" id="1616117"/>
    <lineage>
        <taxon>Bacteria</taxon>
        <taxon>Bacillati</taxon>
        <taxon>Actinomycetota</taxon>
        <taxon>Actinomycetes</taxon>
        <taxon>Kitasatosporales</taxon>
        <taxon>Streptomycetaceae</taxon>
        <taxon>Streptomyces</taxon>
    </lineage>
</organism>
<keyword evidence="4" id="KW-1185">Reference proteome</keyword>
<dbReference type="RefSeq" id="WP_242338125.1">
    <property type="nucleotide sequence ID" value="NZ_CP071872.1"/>
</dbReference>
<keyword evidence="2" id="KW-0732">Signal</keyword>
<sequence>MSRSLRRGAIAASVLAISIASLSACGAGQDAQTLGVKPDNAATSVGNIKIQNATVLAQPVAGAEGPAVVSATLFNDGQKDETLESVTLPGTNSAVKLTAAKGGPVTVPAGGSIILGGEGNASAVIENGREAGKAGDVQRVVFRFSETGDVRLDAFVTPAIGYYKDYGPTGAAQPPSESPSPTGSPTAGAHGGEGEHGEQQGGEHGSEQGGSDEHGGEGEATPSESTAPAEGGTGH</sequence>
<protein>
    <submittedName>
        <fullName evidence="3">DUF461 domain-containing protein</fullName>
    </submittedName>
</protein>
<evidence type="ECO:0000313" key="3">
    <source>
        <dbReference type="EMBL" id="UNM15935.1"/>
    </source>
</evidence>